<dbReference type="EMBL" id="CM016552">
    <property type="protein sequence ID" value="TKW41090.1"/>
    <property type="molecule type" value="Genomic_DNA"/>
</dbReference>
<accession>A0A4U6WFW9</accession>
<dbReference type="Gramene" id="TKW41084">
    <property type="protein sequence ID" value="TKW41084"/>
    <property type="gene ID" value="SEVIR_1G290900v2"/>
</dbReference>
<name>A0A4U6WFW9_SETVI</name>
<gene>
    <name evidence="1" type="ORF">SEVIR_1G290900v2</name>
</gene>
<evidence type="ECO:0000313" key="1">
    <source>
        <dbReference type="EMBL" id="TKW41085.1"/>
    </source>
</evidence>
<sequence length="114" mass="12625">MQNKQTARMDVGAPKGSGLMVFLSPWILDCTKCHLQALANAARGVMHKCCTKLLPRGHSCNIQERSRGRSLACKEGTLGPGRCAHKRVGITCIAWSYGRNILRLKKKADKLIHR</sequence>
<proteinExistence type="predicted"/>
<dbReference type="EMBL" id="CM016552">
    <property type="protein sequence ID" value="TKW41085.1"/>
    <property type="molecule type" value="Genomic_DNA"/>
</dbReference>
<organism evidence="1 2">
    <name type="scientific">Setaria viridis</name>
    <name type="common">Green bristlegrass</name>
    <name type="synonym">Setaria italica subsp. viridis</name>
    <dbReference type="NCBI Taxonomy" id="4556"/>
    <lineage>
        <taxon>Eukaryota</taxon>
        <taxon>Viridiplantae</taxon>
        <taxon>Streptophyta</taxon>
        <taxon>Embryophyta</taxon>
        <taxon>Tracheophyta</taxon>
        <taxon>Spermatophyta</taxon>
        <taxon>Magnoliopsida</taxon>
        <taxon>Liliopsida</taxon>
        <taxon>Poales</taxon>
        <taxon>Poaceae</taxon>
        <taxon>PACMAD clade</taxon>
        <taxon>Panicoideae</taxon>
        <taxon>Panicodae</taxon>
        <taxon>Paniceae</taxon>
        <taxon>Cenchrinae</taxon>
        <taxon>Setaria</taxon>
    </lineage>
</organism>
<dbReference type="Gramene" id="TKW41088">
    <property type="protein sequence ID" value="TKW41088"/>
    <property type="gene ID" value="SEVIR_1G290900v2"/>
</dbReference>
<dbReference type="Gramene" id="TKW41085">
    <property type="protein sequence ID" value="TKW41085"/>
    <property type="gene ID" value="SEVIR_1G290900v2"/>
</dbReference>
<dbReference type="Proteomes" id="UP000298652">
    <property type="component" value="Chromosome 1"/>
</dbReference>
<evidence type="ECO:0000313" key="2">
    <source>
        <dbReference type="Proteomes" id="UP000298652"/>
    </source>
</evidence>
<reference evidence="1 2" key="1">
    <citation type="submission" date="2019-03" db="EMBL/GenBank/DDBJ databases">
        <title>WGS assembly of Setaria viridis.</title>
        <authorList>
            <person name="Huang P."/>
            <person name="Jenkins J."/>
            <person name="Grimwood J."/>
            <person name="Barry K."/>
            <person name="Healey A."/>
            <person name="Mamidi S."/>
            <person name="Sreedasyam A."/>
            <person name="Shu S."/>
            <person name="Feldman M."/>
            <person name="Wu J."/>
            <person name="Yu Y."/>
            <person name="Chen C."/>
            <person name="Johnson J."/>
            <person name="Rokhsar D."/>
            <person name="Baxter I."/>
            <person name="Schmutz J."/>
            <person name="Brutnell T."/>
            <person name="Kellogg E."/>
        </authorList>
    </citation>
    <scope>NUCLEOTIDE SEQUENCE [LARGE SCALE GENOMIC DNA]</scope>
    <source>
        <strain evidence="2">cv. A10</strain>
    </source>
</reference>
<dbReference type="EMBL" id="CM016552">
    <property type="protein sequence ID" value="TKW41088.1"/>
    <property type="molecule type" value="Genomic_DNA"/>
</dbReference>
<keyword evidence="2" id="KW-1185">Reference proteome</keyword>
<dbReference type="EMBL" id="CM016552">
    <property type="protein sequence ID" value="TKW41084.1"/>
    <property type="molecule type" value="Genomic_DNA"/>
</dbReference>
<dbReference type="AlphaFoldDB" id="A0A4U6WFW9"/>
<dbReference type="Gramene" id="TKW41090">
    <property type="protein sequence ID" value="TKW41090"/>
    <property type="gene ID" value="SEVIR_1G290900v2"/>
</dbReference>
<protein>
    <submittedName>
        <fullName evidence="1">Uncharacterized protein</fullName>
    </submittedName>
</protein>